<comment type="caution">
    <text evidence="1">The sequence shown here is derived from an EMBL/GenBank/DDBJ whole genome shotgun (WGS) entry which is preliminary data.</text>
</comment>
<organism evidence="1 2">
    <name type="scientific">Paenibacillus silvae</name>
    <dbReference type="NCBI Taxonomy" id="1325358"/>
    <lineage>
        <taxon>Bacteria</taxon>
        <taxon>Bacillati</taxon>
        <taxon>Bacillota</taxon>
        <taxon>Bacilli</taxon>
        <taxon>Bacillales</taxon>
        <taxon>Paenibacillaceae</taxon>
        <taxon>Paenibacillus</taxon>
    </lineage>
</organism>
<name>A0ABQ1ZHT6_9BACL</name>
<gene>
    <name evidence="1" type="ORF">GCM10008014_36830</name>
</gene>
<accession>A0ABQ1ZHT6</accession>
<dbReference type="RefSeq" id="WP_188593377.1">
    <property type="nucleotide sequence ID" value="NZ_BMFU01000005.1"/>
</dbReference>
<keyword evidence="2" id="KW-1185">Reference proteome</keyword>
<dbReference type="InterPro" id="IPR025551">
    <property type="entry name" value="WapI/YxiJ-like"/>
</dbReference>
<dbReference type="Pfam" id="PF14176">
    <property type="entry name" value="YxiJ"/>
    <property type="match status" value="1"/>
</dbReference>
<proteinExistence type="predicted"/>
<evidence type="ECO:0008006" key="3">
    <source>
        <dbReference type="Google" id="ProtNLM"/>
    </source>
</evidence>
<dbReference type="Proteomes" id="UP000652153">
    <property type="component" value="Unassembled WGS sequence"/>
</dbReference>
<evidence type="ECO:0000313" key="1">
    <source>
        <dbReference type="EMBL" id="GGH61412.1"/>
    </source>
</evidence>
<dbReference type="EMBL" id="BMFU01000005">
    <property type="protein sequence ID" value="GGH61412.1"/>
    <property type="molecule type" value="Genomic_DNA"/>
</dbReference>
<sequence length="107" mass="12744">MSNPFPYEDIAKMREDFKEDFSRTDDSFSADFNDYCSVIAGTITYIINNNAGGIPERQVDLLRKGFFERFQHYSFLEEKLLQYPHLFNEYITHEKVRKLILDFLSNQ</sequence>
<protein>
    <recommendedName>
        <fullName evidence="3">YxiJ-like protein</fullName>
    </recommendedName>
</protein>
<reference evidence="2" key="1">
    <citation type="journal article" date="2019" name="Int. J. Syst. Evol. Microbiol.">
        <title>The Global Catalogue of Microorganisms (GCM) 10K type strain sequencing project: providing services to taxonomists for standard genome sequencing and annotation.</title>
        <authorList>
            <consortium name="The Broad Institute Genomics Platform"/>
            <consortium name="The Broad Institute Genome Sequencing Center for Infectious Disease"/>
            <person name="Wu L."/>
            <person name="Ma J."/>
        </authorList>
    </citation>
    <scope>NUCLEOTIDE SEQUENCE [LARGE SCALE GENOMIC DNA]</scope>
    <source>
        <strain evidence="2">CGMCC 1.12770</strain>
    </source>
</reference>
<evidence type="ECO:0000313" key="2">
    <source>
        <dbReference type="Proteomes" id="UP000652153"/>
    </source>
</evidence>